<comment type="caution">
    <text evidence="2">The sequence shown here is derived from an EMBL/GenBank/DDBJ whole genome shotgun (WGS) entry which is preliminary data.</text>
</comment>
<feature type="compositionally biased region" description="Basic and acidic residues" evidence="1">
    <location>
        <begin position="270"/>
        <end position="279"/>
    </location>
</feature>
<evidence type="ECO:0000313" key="2">
    <source>
        <dbReference type="EMBL" id="KAE8967143.1"/>
    </source>
</evidence>
<dbReference type="Proteomes" id="UP000429607">
    <property type="component" value="Unassembled WGS sequence"/>
</dbReference>
<proteinExistence type="predicted"/>
<feature type="region of interest" description="Disordered" evidence="1">
    <location>
        <begin position="258"/>
        <end position="279"/>
    </location>
</feature>
<dbReference type="EMBL" id="QXFV01004926">
    <property type="protein sequence ID" value="KAE8967143.1"/>
    <property type="molecule type" value="Genomic_DNA"/>
</dbReference>
<protein>
    <submittedName>
        <fullName evidence="2">Uncharacterized protein</fullName>
    </submittedName>
</protein>
<dbReference type="AlphaFoldDB" id="A0A6A3HEB1"/>
<gene>
    <name evidence="2" type="ORF">PR001_g28190</name>
</gene>
<sequence length="279" mass="32214">MDPTLWINNDKHFGKNFRPGEGEFHMLVMVPQPPSAIHTTVLHEPEQFAKECTSLEEWKVGGVHEIPCIFRFTKTLGGCTADGKIFWRSEEKQVVEVLMDGWFRESTADNINVHVNKKVFSSVLRGSASRRCCVWWLFCLVLKYQKNVLVYYRKLPQENCMFYLGYEDGKVVQFTVQMCKSKTAVDIYNELIRQKKVANVWLLLDVFHYHDIPEQIAGDIALKSQERYYSGGSVREFTLASEEIRKAIDDDVSEMEELSRSFIGDAGPVTRERPTEKSP</sequence>
<evidence type="ECO:0000256" key="1">
    <source>
        <dbReference type="SAM" id="MobiDB-lite"/>
    </source>
</evidence>
<reference evidence="2 3" key="1">
    <citation type="submission" date="2018-09" db="EMBL/GenBank/DDBJ databases">
        <title>Genomic investigation of the strawberry pathogen Phytophthora fragariae indicates pathogenicity is determined by transcriptional variation in three key races.</title>
        <authorList>
            <person name="Adams T.M."/>
            <person name="Armitage A.D."/>
            <person name="Sobczyk M.K."/>
            <person name="Bates H.J."/>
            <person name="Dunwell J.M."/>
            <person name="Nellist C.F."/>
            <person name="Harrison R.J."/>
        </authorList>
    </citation>
    <scope>NUCLEOTIDE SEQUENCE [LARGE SCALE GENOMIC DNA]</scope>
    <source>
        <strain evidence="2 3">SCRP249</strain>
    </source>
</reference>
<name>A0A6A3HEB1_9STRA</name>
<evidence type="ECO:0000313" key="3">
    <source>
        <dbReference type="Proteomes" id="UP000429607"/>
    </source>
</evidence>
<accession>A0A6A3HEB1</accession>
<organism evidence="2 3">
    <name type="scientific">Phytophthora rubi</name>
    <dbReference type="NCBI Taxonomy" id="129364"/>
    <lineage>
        <taxon>Eukaryota</taxon>
        <taxon>Sar</taxon>
        <taxon>Stramenopiles</taxon>
        <taxon>Oomycota</taxon>
        <taxon>Peronosporomycetes</taxon>
        <taxon>Peronosporales</taxon>
        <taxon>Peronosporaceae</taxon>
        <taxon>Phytophthora</taxon>
    </lineage>
</organism>